<reference evidence="2 3" key="1">
    <citation type="journal article" date="2018" name="PLoS ONE">
        <title>The draft genome of Kipferlia bialata reveals reductive genome evolution in fornicate parasites.</title>
        <authorList>
            <person name="Tanifuji G."/>
            <person name="Takabayashi S."/>
            <person name="Kume K."/>
            <person name="Takagi M."/>
            <person name="Nakayama T."/>
            <person name="Kamikawa R."/>
            <person name="Inagaki Y."/>
            <person name="Hashimoto T."/>
        </authorList>
    </citation>
    <scope>NUCLEOTIDE SEQUENCE [LARGE SCALE GENOMIC DNA]</scope>
    <source>
        <strain evidence="2">NY0173</strain>
    </source>
</reference>
<evidence type="ECO:0000313" key="3">
    <source>
        <dbReference type="Proteomes" id="UP000265618"/>
    </source>
</evidence>
<gene>
    <name evidence="2" type="ORF">KIPB_016613</name>
</gene>
<evidence type="ECO:0000313" key="2">
    <source>
        <dbReference type="EMBL" id="GIQ92696.1"/>
    </source>
</evidence>
<feature type="compositionally biased region" description="Low complexity" evidence="1">
    <location>
        <begin position="95"/>
        <end position="108"/>
    </location>
</feature>
<dbReference type="EMBL" id="BDIP01010292">
    <property type="protein sequence ID" value="GIQ92696.1"/>
    <property type="molecule type" value="Genomic_DNA"/>
</dbReference>
<accession>A0A9K3GSH0</accession>
<dbReference type="AlphaFoldDB" id="A0A9K3GSH0"/>
<protein>
    <submittedName>
        <fullName evidence="2">Uncharacterized protein</fullName>
    </submittedName>
</protein>
<keyword evidence="3" id="KW-1185">Reference proteome</keyword>
<comment type="caution">
    <text evidence="2">The sequence shown here is derived from an EMBL/GenBank/DDBJ whole genome shotgun (WGS) entry which is preliminary data.</text>
</comment>
<feature type="region of interest" description="Disordered" evidence="1">
    <location>
        <begin position="90"/>
        <end position="127"/>
    </location>
</feature>
<feature type="non-terminal residue" evidence="2">
    <location>
        <position position="1"/>
    </location>
</feature>
<sequence>MSSLTDIPSAANGYRGLHLKHHWCEKVVDGVKVYVCKYKGCSCPYRSPRVGNGPKIYKAPISLPRLFAHTMEKHGEAACRRMEQRNITRYFVPGTSSQTPSSVSPSSSAERGAQAPSTLSPTLGAVV</sequence>
<proteinExistence type="predicted"/>
<evidence type="ECO:0000256" key="1">
    <source>
        <dbReference type="SAM" id="MobiDB-lite"/>
    </source>
</evidence>
<dbReference type="Proteomes" id="UP000265618">
    <property type="component" value="Unassembled WGS sequence"/>
</dbReference>
<organism evidence="2 3">
    <name type="scientific">Kipferlia bialata</name>
    <dbReference type="NCBI Taxonomy" id="797122"/>
    <lineage>
        <taxon>Eukaryota</taxon>
        <taxon>Metamonada</taxon>
        <taxon>Carpediemonas-like organisms</taxon>
        <taxon>Kipferlia</taxon>
    </lineage>
</organism>
<name>A0A9K3GSH0_9EUKA</name>